<dbReference type="SUPFAM" id="SSF52374">
    <property type="entry name" value="Nucleotidylyl transferase"/>
    <property type="match status" value="1"/>
</dbReference>
<dbReference type="InterPro" id="IPR014729">
    <property type="entry name" value="Rossmann-like_a/b/a_fold"/>
</dbReference>
<dbReference type="EC" id="6.1.1.5" evidence="10"/>
<evidence type="ECO:0000313" key="13">
    <source>
        <dbReference type="EMBL" id="HIH70071.1"/>
    </source>
</evidence>
<keyword evidence="2 10" id="KW-0436">Ligase</keyword>
<dbReference type="CDD" id="cd00818">
    <property type="entry name" value="IleRS_core"/>
    <property type="match status" value="1"/>
</dbReference>
<evidence type="ECO:0000256" key="1">
    <source>
        <dbReference type="ARBA" id="ARBA00022490"/>
    </source>
</evidence>
<dbReference type="CDD" id="cd07961">
    <property type="entry name" value="Anticodon_Ia_Ile_ABEc"/>
    <property type="match status" value="1"/>
</dbReference>
<keyword evidence="5 10" id="KW-0862">Zinc</keyword>
<keyword evidence="7 10" id="KW-0648">Protein biosynthesis</keyword>
<evidence type="ECO:0000256" key="4">
    <source>
        <dbReference type="ARBA" id="ARBA00022741"/>
    </source>
</evidence>
<comment type="subunit">
    <text evidence="10">Monomer.</text>
</comment>
<keyword evidence="8 10" id="KW-0030">Aminoacyl-tRNA synthetase</keyword>
<dbReference type="Pfam" id="PF19302">
    <property type="entry name" value="DUF5915"/>
    <property type="match status" value="1"/>
</dbReference>
<evidence type="ECO:0000313" key="14">
    <source>
        <dbReference type="Proteomes" id="UP000600363"/>
    </source>
</evidence>
<dbReference type="Gene3D" id="3.90.740.10">
    <property type="entry name" value="Valyl/Leucyl/Isoleucyl-tRNA synthetase, editing domain"/>
    <property type="match status" value="1"/>
</dbReference>
<dbReference type="GO" id="GO:0006428">
    <property type="term" value="P:isoleucyl-tRNA aminoacylation"/>
    <property type="evidence" value="ECO:0007669"/>
    <property type="project" value="UniProtKB-UniRule"/>
</dbReference>
<evidence type="ECO:0000256" key="6">
    <source>
        <dbReference type="ARBA" id="ARBA00022840"/>
    </source>
</evidence>
<evidence type="ECO:0000256" key="10">
    <source>
        <dbReference type="HAMAP-Rule" id="MF_02003"/>
    </source>
</evidence>
<dbReference type="NCBIfam" id="TIGR00392">
    <property type="entry name" value="ileS"/>
    <property type="match status" value="1"/>
</dbReference>
<keyword evidence="1 10" id="KW-0963">Cytoplasm</keyword>
<organism evidence="13 14">
    <name type="scientific">Methermicoccus shengliensis</name>
    <dbReference type="NCBI Taxonomy" id="660064"/>
    <lineage>
        <taxon>Archaea</taxon>
        <taxon>Methanobacteriati</taxon>
        <taxon>Methanobacteriota</taxon>
        <taxon>Stenosarchaea group</taxon>
        <taxon>Methanomicrobia</taxon>
        <taxon>Methanosarcinales</taxon>
        <taxon>Methermicoccaceae</taxon>
        <taxon>Methermicoccus</taxon>
    </lineage>
</organism>
<evidence type="ECO:0000256" key="3">
    <source>
        <dbReference type="ARBA" id="ARBA00022723"/>
    </source>
</evidence>
<feature type="short sequence motif" description="'KMSKS' region" evidence="10">
    <location>
        <begin position="595"/>
        <end position="599"/>
    </location>
</feature>
<dbReference type="GO" id="GO:0005524">
    <property type="term" value="F:ATP binding"/>
    <property type="evidence" value="ECO:0007669"/>
    <property type="project" value="UniProtKB-UniRule"/>
</dbReference>
<comment type="similarity">
    <text evidence="10">Belongs to the class-I aminoacyl-tRNA synthetase family. IleS type 2 subfamily.</text>
</comment>
<dbReference type="PANTHER" id="PTHR42780:SF1">
    <property type="entry name" value="ISOLEUCINE--TRNA LIGASE, CYTOPLASMIC"/>
    <property type="match status" value="1"/>
</dbReference>
<evidence type="ECO:0000259" key="12">
    <source>
        <dbReference type="Pfam" id="PF08264"/>
    </source>
</evidence>
<comment type="domain">
    <text evidence="10">IleRS has two distinct active sites: one for aminoacylation and one for editing. The misactivated valine is translocated from the active site to the editing site, which sterically excludes the correctly activated isoleucine. The single editing site contains two valyl binding pockets, one specific for each substrate (Val-AMP or Val-tRNA(Ile)).</text>
</comment>
<dbReference type="GO" id="GO:0008270">
    <property type="term" value="F:zinc ion binding"/>
    <property type="evidence" value="ECO:0007669"/>
    <property type="project" value="UniProtKB-UniRule"/>
</dbReference>
<comment type="caution">
    <text evidence="13">The sequence shown here is derived from an EMBL/GenBank/DDBJ whole genome shotgun (WGS) entry which is preliminary data.</text>
</comment>
<dbReference type="GO" id="GO:0000049">
    <property type="term" value="F:tRNA binding"/>
    <property type="evidence" value="ECO:0007669"/>
    <property type="project" value="InterPro"/>
</dbReference>
<dbReference type="InterPro" id="IPR023586">
    <property type="entry name" value="Ile-tRNA-ligase_type2"/>
</dbReference>
<keyword evidence="3 10" id="KW-0479">Metal-binding</keyword>
<dbReference type="Gene3D" id="1.10.730.10">
    <property type="entry name" value="Isoleucyl-tRNA Synthetase, Domain 1"/>
    <property type="match status" value="1"/>
</dbReference>
<evidence type="ECO:0000259" key="11">
    <source>
        <dbReference type="Pfam" id="PF00133"/>
    </source>
</evidence>
<dbReference type="GO" id="GO:0004822">
    <property type="term" value="F:isoleucine-tRNA ligase activity"/>
    <property type="evidence" value="ECO:0007669"/>
    <property type="project" value="UniProtKB-UniRule"/>
</dbReference>
<dbReference type="FunFam" id="1.10.730.10:FF:000033">
    <property type="entry name" value="Valine--tRNA ligase"/>
    <property type="match status" value="1"/>
</dbReference>
<comment type="function">
    <text evidence="10">Catalyzes the attachment of isoleucine to tRNA(Ile). As IleRS can inadvertently accommodate and process structurally similar amino acids such as valine, to avoid such errors it has two additional distinct tRNA(Ile)-dependent editing activities. One activity is designated as 'pretransfer' editing and involves the hydrolysis of activated Val-AMP. The other activity is designated 'posttransfer' editing and involves deacylation of mischarged Val-tRNA(Ile).</text>
</comment>
<feature type="domain" description="Aminoacyl-tRNA synthetase class Ia" evidence="11">
    <location>
        <begin position="18"/>
        <end position="627"/>
    </location>
</feature>
<evidence type="ECO:0000256" key="2">
    <source>
        <dbReference type="ARBA" id="ARBA00022598"/>
    </source>
</evidence>
<dbReference type="SUPFAM" id="SSF47323">
    <property type="entry name" value="Anticodon-binding domain of a subclass of class I aminoacyl-tRNA synthetases"/>
    <property type="match status" value="1"/>
</dbReference>
<dbReference type="PANTHER" id="PTHR42780">
    <property type="entry name" value="SOLEUCYL-TRNA SYNTHETASE"/>
    <property type="match status" value="1"/>
</dbReference>
<dbReference type="InterPro" id="IPR002301">
    <property type="entry name" value="Ile-tRNA-ligase"/>
</dbReference>
<dbReference type="RefSeq" id="WP_042684182.1">
    <property type="nucleotide sequence ID" value="NZ_DUIH01000020.1"/>
</dbReference>
<reference evidence="13" key="1">
    <citation type="journal article" date="2020" name="bioRxiv">
        <title>A rank-normalized archaeal taxonomy based on genome phylogeny resolves widespread incomplete and uneven classifications.</title>
        <authorList>
            <person name="Rinke C."/>
            <person name="Chuvochina M."/>
            <person name="Mussig A.J."/>
            <person name="Chaumeil P.-A."/>
            <person name="Waite D.W."/>
            <person name="Whitman W.B."/>
            <person name="Parks D.H."/>
            <person name="Hugenholtz P."/>
        </authorList>
    </citation>
    <scope>NUCLEOTIDE SEQUENCE</scope>
    <source>
        <strain evidence="13">UBA12518</strain>
    </source>
</reference>
<sequence>MFREVVSQYEPMALERRVQAFWEETQAYEKTRALRRGGKPFNFVDGPPYTTGRIHLGTAWNKIIKDVILRYRSMCGYDVQDRPGWDMHGLPIEVKVEEMLGFRSKKDIERHGVDRFTQACRSFALANKDAMTEQFKRLGVWMRWDDPYMTLTNEYMDAAWWTLARAFEKGLVEKGLRVVNWCPRCETAIADSEVEYWDETDPSVYIKFRLKDEPEAFIVIWTTTPWTIPANIAVAVDPDAEYSWVEAEKDGRKETLIMMSSLVEDVLRKGRYQGYRVLKSVLGRQLVGMQYEHPLAEEVPAQREIEHRVYAASFVSAENTGCVHVAPGHGLEDFELGLSNGLPVFCPVREDGTYTSEAGVYEGLYVKNADPLIIEHLREKGLLLAEETITHRYGHCWRCKSPILFLATEQWFVSITRLKDRMLEEIEGVEWTPRWAGSARFRDWIENSRDWCISRQRYWGIPLPIWECERCGARRVVATQEELKRLAQLDGEIDMHRPFVDHVVLSCECGGVMHRVEDVFDVWFDSAVASWATHRFPSVRKSLDGVWPSDFITEGHDQTRGWFYSQLGASMLAFGRAPYRAVLMHGFTLDDEGRKMSKSLGNVVQPEDVVEKFGADTLRLYVLYANAPWDDLKFSWNEVSNIYRALNVLWNTYRFPLPYMVMDGFDPTTCTLESMREHMRPEDVWVISRLHTTAKEVREGLDSYHLHKSARALVSFVLEDLSRWYVQLVRPRTWREADDPDKLAAYATLYAVLTGLANMLAPFTPHIAEEMYQNLVRGVSSDAQESVHMCDYITPDSALMDLELERDMSIVRKITEAVSSARQRAKRKLRWPVREIVISPSTEEVGRACERLNEVLRAQTNAKRIRVLDVGEVWGRLSFRVLPKPAVIGPAYTKDAGRVMQFLSRMDGNTLREGLSGGGCTIEMDGRRFEITPDMVDLEPVVPDDVQAAEFEGGVVYVDTALTEEIEAEGYAKETIRRIQDMRKQMQLDILETIEVVVGVHDARIASLLQGWREHIASEVRASTLEIGNCQKVEGHLVREWDVEGIALVIGISRASSA</sequence>
<keyword evidence="6 10" id="KW-0067">ATP-binding</keyword>
<dbReference type="GO" id="GO:0005737">
    <property type="term" value="C:cytoplasm"/>
    <property type="evidence" value="ECO:0007669"/>
    <property type="project" value="UniProtKB-SubCell"/>
</dbReference>
<dbReference type="EMBL" id="DUIH01000020">
    <property type="protein sequence ID" value="HIH70071.1"/>
    <property type="molecule type" value="Genomic_DNA"/>
</dbReference>
<proteinExistence type="inferred from homology"/>
<dbReference type="PROSITE" id="PS00178">
    <property type="entry name" value="AA_TRNA_LIGASE_I"/>
    <property type="match status" value="1"/>
</dbReference>
<protein>
    <recommendedName>
        <fullName evidence="10">Isoleucine--tRNA ligase</fullName>
        <ecNumber evidence="10">6.1.1.5</ecNumber>
    </recommendedName>
    <alternativeName>
        <fullName evidence="10">Isoleucyl-tRNA synthetase</fullName>
        <shortName evidence="10">IleRS</shortName>
    </alternativeName>
</protein>
<dbReference type="Proteomes" id="UP000600363">
    <property type="component" value="Unassembled WGS sequence"/>
</dbReference>
<accession>A0A832RZC1</accession>
<dbReference type="InterPro" id="IPR009008">
    <property type="entry name" value="Val/Leu/Ile-tRNA-synth_edit"/>
</dbReference>
<dbReference type="SUPFAM" id="SSF50677">
    <property type="entry name" value="ValRS/IleRS/LeuRS editing domain"/>
    <property type="match status" value="1"/>
</dbReference>
<dbReference type="HAMAP" id="MF_02003">
    <property type="entry name" value="Ile_tRNA_synth_type2"/>
    <property type="match status" value="1"/>
</dbReference>
<dbReference type="FunFam" id="3.40.50.620:FF:000286">
    <property type="entry name" value="Isoleucine--tRNA ligase"/>
    <property type="match status" value="1"/>
</dbReference>
<dbReference type="AlphaFoldDB" id="A0A832RZC1"/>
<evidence type="ECO:0000256" key="5">
    <source>
        <dbReference type="ARBA" id="ARBA00022833"/>
    </source>
</evidence>
<dbReference type="InterPro" id="IPR002300">
    <property type="entry name" value="aa-tRNA-synth_Ia"/>
</dbReference>
<evidence type="ECO:0000256" key="7">
    <source>
        <dbReference type="ARBA" id="ARBA00022917"/>
    </source>
</evidence>
<comment type="subcellular location">
    <subcellularLocation>
        <location evidence="10">Cytoplasm</location>
    </subcellularLocation>
</comment>
<evidence type="ECO:0000256" key="8">
    <source>
        <dbReference type="ARBA" id="ARBA00023146"/>
    </source>
</evidence>
<feature type="binding site" evidence="10">
    <location>
        <position position="598"/>
    </location>
    <ligand>
        <name>ATP</name>
        <dbReference type="ChEBI" id="CHEBI:30616"/>
    </ligand>
</feature>
<dbReference type="GO" id="GO:0002161">
    <property type="term" value="F:aminoacyl-tRNA deacylase activity"/>
    <property type="evidence" value="ECO:0007669"/>
    <property type="project" value="InterPro"/>
</dbReference>
<feature type="domain" description="Methionyl/Valyl/Leucyl/Isoleucyl-tRNA synthetase anticodon-binding" evidence="12">
    <location>
        <begin position="683"/>
        <end position="835"/>
    </location>
</feature>
<feature type="short sequence motif" description="'HIGH' region" evidence="10">
    <location>
        <begin position="48"/>
        <end position="58"/>
    </location>
</feature>
<dbReference type="InterPro" id="IPR033709">
    <property type="entry name" value="Anticodon_Ile_ABEc"/>
</dbReference>
<comment type="cofactor">
    <cofactor evidence="10">
        <name>Zn(2+)</name>
        <dbReference type="ChEBI" id="CHEBI:29105"/>
    </cofactor>
</comment>
<gene>
    <name evidence="10" type="primary">ileS</name>
    <name evidence="13" type="ORF">HA299_05620</name>
</gene>
<dbReference type="InterPro" id="IPR009080">
    <property type="entry name" value="tRNAsynth_Ia_anticodon-bd"/>
</dbReference>
<keyword evidence="4 10" id="KW-0547">Nucleotide-binding</keyword>
<dbReference type="Pfam" id="PF00133">
    <property type="entry name" value="tRNA-synt_1"/>
    <property type="match status" value="1"/>
</dbReference>
<name>A0A832RZC1_9EURY</name>
<evidence type="ECO:0000256" key="9">
    <source>
        <dbReference type="ARBA" id="ARBA00048359"/>
    </source>
</evidence>
<dbReference type="PRINTS" id="PR00984">
    <property type="entry name" value="TRNASYNTHILE"/>
</dbReference>
<dbReference type="Gene3D" id="3.40.50.620">
    <property type="entry name" value="HUPs"/>
    <property type="match status" value="2"/>
</dbReference>
<dbReference type="Pfam" id="PF08264">
    <property type="entry name" value="Anticodon_1"/>
    <property type="match status" value="1"/>
</dbReference>
<dbReference type="InterPro" id="IPR013155">
    <property type="entry name" value="M/V/L/I-tRNA-synth_anticd-bd"/>
</dbReference>
<comment type="catalytic activity">
    <reaction evidence="9 10">
        <text>tRNA(Ile) + L-isoleucine + ATP = L-isoleucyl-tRNA(Ile) + AMP + diphosphate</text>
        <dbReference type="Rhea" id="RHEA:11060"/>
        <dbReference type="Rhea" id="RHEA-COMP:9666"/>
        <dbReference type="Rhea" id="RHEA-COMP:9695"/>
        <dbReference type="ChEBI" id="CHEBI:30616"/>
        <dbReference type="ChEBI" id="CHEBI:33019"/>
        <dbReference type="ChEBI" id="CHEBI:58045"/>
        <dbReference type="ChEBI" id="CHEBI:78442"/>
        <dbReference type="ChEBI" id="CHEBI:78528"/>
        <dbReference type="ChEBI" id="CHEBI:456215"/>
        <dbReference type="EC" id="6.1.1.5"/>
    </reaction>
</comment>
<dbReference type="InterPro" id="IPR001412">
    <property type="entry name" value="aa-tRNA-synth_I_CS"/>
</dbReference>